<dbReference type="InterPro" id="IPR016838">
    <property type="entry name" value="UCP026449"/>
</dbReference>
<dbReference type="EMBL" id="JADEXP010000004">
    <property type="protein sequence ID" value="MBE9065289.1"/>
    <property type="molecule type" value="Genomic_DNA"/>
</dbReference>
<proteinExistence type="predicted"/>
<dbReference type="InterPro" id="IPR019283">
    <property type="entry name" value="DUF2330"/>
</dbReference>
<gene>
    <name evidence="2" type="ORF">IQ260_01335</name>
</gene>
<accession>A0A928WXL6</accession>
<evidence type="ECO:0000256" key="1">
    <source>
        <dbReference type="SAM" id="SignalP"/>
    </source>
</evidence>
<protein>
    <submittedName>
        <fullName evidence="2">DUF2330 domain-containing protein</fullName>
    </submittedName>
</protein>
<keyword evidence="3" id="KW-1185">Reference proteome</keyword>
<evidence type="ECO:0000313" key="3">
    <source>
        <dbReference type="Proteomes" id="UP000615026"/>
    </source>
</evidence>
<feature type="signal peptide" evidence="1">
    <location>
        <begin position="1"/>
        <end position="27"/>
    </location>
</feature>
<keyword evidence="1" id="KW-0732">Signal</keyword>
<evidence type="ECO:0000313" key="2">
    <source>
        <dbReference type="EMBL" id="MBE9065289.1"/>
    </source>
</evidence>
<dbReference type="RefSeq" id="WP_193990111.1">
    <property type="nucleotide sequence ID" value="NZ_JADEXP010000004.1"/>
</dbReference>
<feature type="chain" id="PRO_5037988172" evidence="1">
    <location>
        <begin position="28"/>
        <end position="495"/>
    </location>
</feature>
<organism evidence="2 3">
    <name type="scientific">Leptolyngbya cf. ectocarpi LEGE 11479</name>
    <dbReference type="NCBI Taxonomy" id="1828722"/>
    <lineage>
        <taxon>Bacteria</taxon>
        <taxon>Bacillati</taxon>
        <taxon>Cyanobacteriota</taxon>
        <taxon>Cyanophyceae</taxon>
        <taxon>Leptolyngbyales</taxon>
        <taxon>Leptolyngbyaceae</taxon>
        <taxon>Leptolyngbya group</taxon>
        <taxon>Leptolyngbya</taxon>
    </lineage>
</organism>
<sequence length="495" mass="55915">MLNLLRMGVVAIITIATLFIHPQPAHAFCGFYVAKADTELYNKASQVAIARDGNHTVLTMGNDYQGDVSDFALVVPVPTIIGEDQVDVAESVVLDRLDAFSAPRLVEYFDNDPCEIMYGFAENDLAGVARNRVPASASPAPESSESLGVTIEEQFSAGEYDILILSARESDGLETWLRQNQYQLPDGASQVLAPYIRQGMKFFVARVNLEEFDSSGYQALRPLQITYDSPKFMLPIRLGMLNADGDQDLIVYLLSPEGRIELTNYRTVNIPTDIDLPLFVQDDFGSVYPEMFQRRYEQENKKVAFLEYAWDMRGCDPCSAPVLSPAELEAAGVGWLNSPPQQRRPNPGSVIAPPVPPRPTSIFISRLHVRYSRDKFPEDLIFQTTSNRQFFQGRYVTRHAFTGSLDCPARLREDYPTPEARSQLEDWTGQPYRDIVNNAHDRGRDYLRSLMARFERESQNLARLTGRDIQSIRQRISDEVPQPTPSPWLIRYPKS</sequence>
<comment type="caution">
    <text evidence="2">The sequence shown here is derived from an EMBL/GenBank/DDBJ whole genome shotgun (WGS) entry which is preliminary data.</text>
</comment>
<dbReference type="AlphaFoldDB" id="A0A928WXL6"/>
<name>A0A928WXL6_LEPEC</name>
<dbReference type="Pfam" id="PF10092">
    <property type="entry name" value="DUF2330"/>
    <property type="match status" value="1"/>
</dbReference>
<dbReference type="Proteomes" id="UP000615026">
    <property type="component" value="Unassembled WGS sequence"/>
</dbReference>
<reference evidence="2" key="1">
    <citation type="submission" date="2020-10" db="EMBL/GenBank/DDBJ databases">
        <authorList>
            <person name="Castelo-Branco R."/>
            <person name="Eusebio N."/>
            <person name="Adriana R."/>
            <person name="Vieira A."/>
            <person name="Brugerolle De Fraissinette N."/>
            <person name="Rezende De Castro R."/>
            <person name="Schneider M.P."/>
            <person name="Vasconcelos V."/>
            <person name="Leao P.N."/>
        </authorList>
    </citation>
    <scope>NUCLEOTIDE SEQUENCE</scope>
    <source>
        <strain evidence="2">LEGE 11479</strain>
    </source>
</reference>
<dbReference type="PIRSF" id="PIRSF026449">
    <property type="entry name" value="UCP026449"/>
    <property type="match status" value="1"/>
</dbReference>